<dbReference type="AlphaFoldDB" id="A0AAV4Y5B7"/>
<evidence type="ECO:0000313" key="4">
    <source>
        <dbReference type="Proteomes" id="UP001054945"/>
    </source>
</evidence>
<keyword evidence="4" id="KW-1185">Reference proteome</keyword>
<gene>
    <name evidence="3" type="primary">DHX34</name>
    <name evidence="3" type="ORF">CEXT_52221</name>
</gene>
<keyword evidence="3" id="KW-0067">ATP-binding</keyword>
<dbReference type="Pfam" id="PF24485">
    <property type="entry name" value="zf-C2H2_DHX34"/>
    <property type="match status" value="1"/>
</dbReference>
<keyword evidence="3" id="KW-0547">Nucleotide-binding</keyword>
<evidence type="ECO:0000256" key="1">
    <source>
        <dbReference type="SAM" id="MobiDB-lite"/>
    </source>
</evidence>
<dbReference type="EMBL" id="BPLR01018659">
    <property type="protein sequence ID" value="GIZ01357.1"/>
    <property type="molecule type" value="Genomic_DNA"/>
</dbReference>
<protein>
    <submittedName>
        <fullName evidence="3">Probable ATP-dependent RNA helicase DHX34</fullName>
    </submittedName>
</protein>
<reference evidence="3 4" key="1">
    <citation type="submission" date="2021-06" db="EMBL/GenBank/DDBJ databases">
        <title>Caerostris extrusa draft genome.</title>
        <authorList>
            <person name="Kono N."/>
            <person name="Arakawa K."/>
        </authorList>
    </citation>
    <scope>NUCLEOTIDE SEQUENCE [LARGE SCALE GENOMIC DNA]</scope>
</reference>
<proteinExistence type="predicted"/>
<evidence type="ECO:0000259" key="2">
    <source>
        <dbReference type="Pfam" id="PF24485"/>
    </source>
</evidence>
<accession>A0AAV4Y5B7</accession>
<keyword evidence="3" id="KW-0378">Hydrolase</keyword>
<sequence length="285" mass="33077">LQGNHLKTIMGNPFTLTTFHKWLGGNHFVVLHPNGTLALQPEFLQLRESDIIELKNVRTSTPMSRKHQIVCFLSLLETTKPFDTNIDFTRIICDGWIELRFPETEDIQDFVYQAFNIRDSWQNYFRMHLKLISQFFHTEIIHSVRRLLAADVKNVYTGPQGGDVPVAVGLLEEAQSARENKTKGGLQIKSYLTYNCLVDLEDKFLQYIQKPWTCSFCEKEMMATVLDQIRHKEMCEAQNEKNVETPEESNKGPPKKSYFCPTCQEELLLTLPEILRHKRNHSSQS</sequence>
<feature type="compositionally biased region" description="Basic and acidic residues" evidence="1">
    <location>
        <begin position="238"/>
        <end position="250"/>
    </location>
</feature>
<organism evidence="3 4">
    <name type="scientific">Caerostris extrusa</name>
    <name type="common">Bark spider</name>
    <name type="synonym">Caerostris bankana</name>
    <dbReference type="NCBI Taxonomy" id="172846"/>
    <lineage>
        <taxon>Eukaryota</taxon>
        <taxon>Metazoa</taxon>
        <taxon>Ecdysozoa</taxon>
        <taxon>Arthropoda</taxon>
        <taxon>Chelicerata</taxon>
        <taxon>Arachnida</taxon>
        <taxon>Araneae</taxon>
        <taxon>Araneomorphae</taxon>
        <taxon>Entelegynae</taxon>
        <taxon>Araneoidea</taxon>
        <taxon>Araneidae</taxon>
        <taxon>Caerostris</taxon>
    </lineage>
</organism>
<keyword evidence="3" id="KW-0347">Helicase</keyword>
<dbReference type="GO" id="GO:0004386">
    <property type="term" value="F:helicase activity"/>
    <property type="evidence" value="ECO:0007669"/>
    <property type="project" value="UniProtKB-KW"/>
</dbReference>
<comment type="caution">
    <text evidence="3">The sequence shown here is derived from an EMBL/GenBank/DDBJ whole genome shotgun (WGS) entry which is preliminary data.</text>
</comment>
<feature type="non-terminal residue" evidence="3">
    <location>
        <position position="1"/>
    </location>
</feature>
<dbReference type="Proteomes" id="UP001054945">
    <property type="component" value="Unassembled WGS sequence"/>
</dbReference>
<feature type="region of interest" description="Disordered" evidence="1">
    <location>
        <begin position="238"/>
        <end position="257"/>
    </location>
</feature>
<name>A0AAV4Y5B7_CAEEX</name>
<dbReference type="InterPro" id="IPR056382">
    <property type="entry name" value="DHX34_Znf-C2H2"/>
</dbReference>
<evidence type="ECO:0000313" key="3">
    <source>
        <dbReference type="EMBL" id="GIZ01357.1"/>
    </source>
</evidence>
<feature type="domain" description="DHX34-like C2H2-type zinc finger" evidence="2">
    <location>
        <begin position="257"/>
        <end position="281"/>
    </location>
</feature>